<dbReference type="EMBL" id="JBDFQZ010000014">
    <property type="protein sequence ID" value="KAK9666735.1"/>
    <property type="molecule type" value="Genomic_DNA"/>
</dbReference>
<reference evidence="2 3" key="1">
    <citation type="submission" date="2024-03" db="EMBL/GenBank/DDBJ databases">
        <title>WGS assembly of Saponaria officinalis var. Norfolk2.</title>
        <authorList>
            <person name="Jenkins J."/>
            <person name="Shu S."/>
            <person name="Grimwood J."/>
            <person name="Barry K."/>
            <person name="Goodstein D."/>
            <person name="Schmutz J."/>
            <person name="Leebens-Mack J."/>
            <person name="Osbourn A."/>
        </authorList>
    </citation>
    <scope>NUCLEOTIDE SEQUENCE [LARGE SCALE GENOMIC DNA]</scope>
    <source>
        <strain evidence="3">cv. Norfolk2</strain>
        <strain evidence="2">JIC</strain>
        <tissue evidence="2">Leaf</tissue>
    </source>
</reference>
<dbReference type="PANTHER" id="PTHR47123:SF15">
    <property type="entry name" value="F-BOX PROTEIN SKIP23"/>
    <property type="match status" value="1"/>
</dbReference>
<dbReference type="Proteomes" id="UP001443914">
    <property type="component" value="Unassembled WGS sequence"/>
</dbReference>
<evidence type="ECO:0000313" key="2">
    <source>
        <dbReference type="EMBL" id="KAK9666734.1"/>
    </source>
</evidence>
<evidence type="ECO:0000259" key="1">
    <source>
        <dbReference type="Pfam" id="PF03478"/>
    </source>
</evidence>
<comment type="caution">
    <text evidence="2">The sequence shown here is derived from an EMBL/GenBank/DDBJ whole genome shotgun (WGS) entry which is preliminary data.</text>
</comment>
<dbReference type="EMBL" id="JBDFQZ010000014">
    <property type="protein sequence ID" value="KAK9666734.1"/>
    <property type="molecule type" value="Genomic_DNA"/>
</dbReference>
<dbReference type="InterPro" id="IPR051304">
    <property type="entry name" value="SCF_F-box_domain"/>
</dbReference>
<evidence type="ECO:0000313" key="3">
    <source>
        <dbReference type="Proteomes" id="UP001443914"/>
    </source>
</evidence>
<protein>
    <recommendedName>
        <fullName evidence="1">KIB1-4 beta-propeller domain-containing protein</fullName>
    </recommendedName>
</protein>
<sequence>MAEWSHLPIDLLREIQTHLISPFYTVRFRSICSTWRNSVQSNGHNQSTSPIPHLFSKRFILLLSPPPTLNSTKPNSWIIKIEEINPQSFNLFYPLSKTRVNPGLNRFPRVLNILNTRINELGLEFSYHGSDILGDCSLYTEKVAFLPAKNGDVNNFLFLTIHVSGKLAIFDDVSMQWNLVDHFQSPYDDVISFNGDFYAVDNLGRTVVLSVNELDSNNCDVSVVAQPVCGGDKKRLVEMCGELMLVDVYIGFPPFLGDNDEDEEDGCNVVVLDEFIVSRSMWFKVFRLDRELMRWVEVKHLGNNVLFLGINSAFSASADDLYWDRGNCICFNFPGLFLPSIGDEDDEVVKYHCGGVYNLEDSSISFAKVFWPPPSWVTSSS</sequence>
<dbReference type="PANTHER" id="PTHR47123">
    <property type="entry name" value="F-BOX PROTEIN SKIP23"/>
    <property type="match status" value="1"/>
</dbReference>
<keyword evidence="3" id="KW-1185">Reference proteome</keyword>
<dbReference type="InterPro" id="IPR005174">
    <property type="entry name" value="KIB1-4_b-propeller"/>
</dbReference>
<dbReference type="Pfam" id="PF03478">
    <property type="entry name" value="Beta-prop_KIB1-4"/>
    <property type="match status" value="1"/>
</dbReference>
<name>A0AAW1GS56_SAPOF</name>
<dbReference type="EMBL" id="JBDFQZ010000014">
    <property type="protein sequence ID" value="KAK9666736.1"/>
    <property type="molecule type" value="Genomic_DNA"/>
</dbReference>
<feature type="domain" description="KIB1-4 beta-propeller" evidence="1">
    <location>
        <begin position="73"/>
        <end position="358"/>
    </location>
</feature>
<gene>
    <name evidence="2" type="ORF">RND81_14G207400</name>
</gene>
<proteinExistence type="predicted"/>
<organism evidence="2 3">
    <name type="scientific">Saponaria officinalis</name>
    <name type="common">Common soapwort</name>
    <name type="synonym">Lychnis saponaria</name>
    <dbReference type="NCBI Taxonomy" id="3572"/>
    <lineage>
        <taxon>Eukaryota</taxon>
        <taxon>Viridiplantae</taxon>
        <taxon>Streptophyta</taxon>
        <taxon>Embryophyta</taxon>
        <taxon>Tracheophyta</taxon>
        <taxon>Spermatophyta</taxon>
        <taxon>Magnoliopsida</taxon>
        <taxon>eudicotyledons</taxon>
        <taxon>Gunneridae</taxon>
        <taxon>Pentapetalae</taxon>
        <taxon>Caryophyllales</taxon>
        <taxon>Caryophyllaceae</taxon>
        <taxon>Caryophylleae</taxon>
        <taxon>Saponaria</taxon>
    </lineage>
</organism>
<accession>A0AAW1GS56</accession>
<dbReference type="AlphaFoldDB" id="A0AAW1GS56"/>